<dbReference type="AlphaFoldDB" id="A0A0W0CT52"/>
<sequence length="373" mass="42932">MSSVPRVYFAGSPLATLVGYGIARLPGQGKIPNVVMLMVDQLKLKRFMNHESQISLYRSSLMLDRLQLMAGYSVPRYANGDIAPFENLVIGGGDWRYTNSIMRKYESAIVPSTELLLLNPSLFTLGLVLEKKRNKEFKIWRERPKVTIGVANKAGVEIGNEEFDVRVNDNDIKIKYSHLPETLWANENDSIENSQNSINSLMNQINLHYPTATVGIQTEQVSFQEMFTNYCERELVDNTIEALCLLFDCSFIKELKDIKEAIHLTNLLVWEKLKILKSQFGFIEAFENSTIIFDDQRILGLIKDKINKSHEPSEFYENYQRFANKDILENVIYMSYLSHKLELKFSHVDLISRLIKGKVLAHKNRHLSTKLRS</sequence>
<dbReference type="Proteomes" id="UP000054886">
    <property type="component" value="Unassembled WGS sequence"/>
</dbReference>
<dbReference type="VEuPathDB" id="FungiDB:B1J91_F05533g"/>
<protein>
    <submittedName>
        <fullName evidence="1">Cytochrome B translational activator protein CBS2</fullName>
    </submittedName>
</protein>
<dbReference type="VEuPathDB" id="FungiDB:GVI51_F05159"/>
<evidence type="ECO:0000313" key="1">
    <source>
        <dbReference type="EMBL" id="KTB00560.1"/>
    </source>
</evidence>
<dbReference type="OrthoDB" id="73846at2759"/>
<name>A0A0W0CT52_CANGB</name>
<reference evidence="1 2" key="1">
    <citation type="submission" date="2015-10" db="EMBL/GenBank/DDBJ databases">
        <title>Draft genomes sequences of Candida glabrata isolates 1A, 1B, 2A, 2B, 3A and 3B.</title>
        <authorList>
            <person name="Haavelsrud O.E."/>
            <person name="Gaustad P."/>
        </authorList>
    </citation>
    <scope>NUCLEOTIDE SEQUENCE [LARGE SCALE GENOMIC DNA]</scope>
    <source>
        <strain evidence="1">910700640</strain>
    </source>
</reference>
<comment type="caution">
    <text evidence="1">The sequence shown here is derived from an EMBL/GenBank/DDBJ whole genome shotgun (WGS) entry which is preliminary data.</text>
</comment>
<accession>A0A0W0CT52</accession>
<gene>
    <name evidence="1" type="ORF">AO440_001331</name>
</gene>
<dbReference type="VEuPathDB" id="FungiDB:GWK60_F05137"/>
<dbReference type="EMBL" id="LLZZ01000137">
    <property type="protein sequence ID" value="KTB00560.1"/>
    <property type="molecule type" value="Genomic_DNA"/>
</dbReference>
<organism evidence="1 2">
    <name type="scientific">Candida glabrata</name>
    <name type="common">Yeast</name>
    <name type="synonym">Torulopsis glabrata</name>
    <dbReference type="NCBI Taxonomy" id="5478"/>
    <lineage>
        <taxon>Eukaryota</taxon>
        <taxon>Fungi</taxon>
        <taxon>Dikarya</taxon>
        <taxon>Ascomycota</taxon>
        <taxon>Saccharomycotina</taxon>
        <taxon>Saccharomycetes</taxon>
        <taxon>Saccharomycetales</taxon>
        <taxon>Saccharomycetaceae</taxon>
        <taxon>Nakaseomyces</taxon>
    </lineage>
</organism>
<dbReference type="VEuPathDB" id="FungiDB:CAGL0F05533g"/>
<evidence type="ECO:0000313" key="2">
    <source>
        <dbReference type="Proteomes" id="UP000054886"/>
    </source>
</evidence>
<proteinExistence type="predicted"/>